<dbReference type="Proteomes" id="UP000008068">
    <property type="component" value="Unassembled WGS sequence"/>
</dbReference>
<gene>
    <name evidence="2" type="ORF">CAEBREN_04711</name>
</gene>
<name>G0P9A6_CAEBE</name>
<dbReference type="AlphaFoldDB" id="G0P9A6"/>
<proteinExistence type="predicted"/>
<protein>
    <submittedName>
        <fullName evidence="2">Uncharacterized protein</fullName>
    </submittedName>
</protein>
<feature type="region of interest" description="Disordered" evidence="1">
    <location>
        <begin position="1"/>
        <end position="20"/>
    </location>
</feature>
<sequence length="224" mass="26053">MNNNPDKESKKNSDVKPEKEKKGVYKLKLISIDDKYITVEYEGKEYRRNLDSDVLRTREYRQWLVDLGYWIPSMDLTEAIFTFSDDYTVEEDDEVGGVAGEPTESLEVRMKKLKAQQQGNFKKYYERKASEEKEKKSKNSKSKDKKSEMEVKKDDIVKKGMDPPKIQDPEKPEKPSTGEVGEEKVKGKNPPESEDPPPLKETVRSHYCYTEMHLVSGKDNKMKK</sequence>
<dbReference type="EMBL" id="GL380148">
    <property type="protein sequence ID" value="EGT48448.1"/>
    <property type="molecule type" value="Genomic_DNA"/>
</dbReference>
<evidence type="ECO:0000313" key="2">
    <source>
        <dbReference type="EMBL" id="EGT48448.1"/>
    </source>
</evidence>
<reference evidence="3" key="1">
    <citation type="submission" date="2011-07" db="EMBL/GenBank/DDBJ databases">
        <authorList>
            <consortium name="Caenorhabditis brenneri Sequencing and Analysis Consortium"/>
            <person name="Wilson R.K."/>
        </authorList>
    </citation>
    <scope>NUCLEOTIDE SEQUENCE [LARGE SCALE GENOMIC DNA]</scope>
    <source>
        <strain evidence="3">PB2801</strain>
    </source>
</reference>
<organism evidence="3">
    <name type="scientific">Caenorhabditis brenneri</name>
    <name type="common">Nematode worm</name>
    <dbReference type="NCBI Taxonomy" id="135651"/>
    <lineage>
        <taxon>Eukaryota</taxon>
        <taxon>Metazoa</taxon>
        <taxon>Ecdysozoa</taxon>
        <taxon>Nematoda</taxon>
        <taxon>Chromadorea</taxon>
        <taxon>Rhabditida</taxon>
        <taxon>Rhabditina</taxon>
        <taxon>Rhabditomorpha</taxon>
        <taxon>Rhabditoidea</taxon>
        <taxon>Rhabditidae</taxon>
        <taxon>Peloderinae</taxon>
        <taxon>Caenorhabditis</taxon>
    </lineage>
</organism>
<feature type="compositionally biased region" description="Basic and acidic residues" evidence="1">
    <location>
        <begin position="124"/>
        <end position="204"/>
    </location>
</feature>
<accession>G0P9A6</accession>
<dbReference type="HOGENOM" id="CLU_094706_0_0_1"/>
<evidence type="ECO:0000256" key="1">
    <source>
        <dbReference type="SAM" id="MobiDB-lite"/>
    </source>
</evidence>
<dbReference type="InParanoid" id="G0P9A6"/>
<feature type="region of interest" description="Disordered" evidence="1">
    <location>
        <begin position="124"/>
        <end position="205"/>
    </location>
</feature>
<keyword evidence="3" id="KW-1185">Reference proteome</keyword>
<evidence type="ECO:0000313" key="3">
    <source>
        <dbReference type="Proteomes" id="UP000008068"/>
    </source>
</evidence>